<evidence type="ECO:0000313" key="2">
    <source>
        <dbReference type="EMBL" id="KAH3809398.1"/>
    </source>
</evidence>
<dbReference type="Gene3D" id="3.30.470.20">
    <property type="entry name" value="ATP-grasp fold, B domain"/>
    <property type="match status" value="1"/>
</dbReference>
<feature type="domain" description="ATP-grasp fold succinyl-CoA synthetase-type" evidence="1">
    <location>
        <begin position="1"/>
        <end position="49"/>
    </location>
</feature>
<accession>A0A9D4G630</accession>
<dbReference type="InterPro" id="IPR013650">
    <property type="entry name" value="ATP-grasp_succ-CoA_synth-type"/>
</dbReference>
<evidence type="ECO:0000259" key="1">
    <source>
        <dbReference type="Pfam" id="PF08442"/>
    </source>
</evidence>
<sequence>MNIEEVARDSPTAIIKESIDIISGINREQAVNLTAHMGFNAAAIDSVCAKLIN</sequence>
<dbReference type="Pfam" id="PF08442">
    <property type="entry name" value="ATP-grasp_2"/>
    <property type="match status" value="1"/>
</dbReference>
<dbReference type="EMBL" id="JAIWYP010000006">
    <property type="protein sequence ID" value="KAH3809398.1"/>
    <property type="molecule type" value="Genomic_DNA"/>
</dbReference>
<comment type="caution">
    <text evidence="2">The sequence shown here is derived from an EMBL/GenBank/DDBJ whole genome shotgun (WGS) entry which is preliminary data.</text>
</comment>
<gene>
    <name evidence="2" type="ORF">DPMN_137762</name>
</gene>
<reference evidence="2" key="1">
    <citation type="journal article" date="2019" name="bioRxiv">
        <title>The Genome of the Zebra Mussel, Dreissena polymorpha: A Resource for Invasive Species Research.</title>
        <authorList>
            <person name="McCartney M.A."/>
            <person name="Auch B."/>
            <person name="Kono T."/>
            <person name="Mallez S."/>
            <person name="Zhang Y."/>
            <person name="Obille A."/>
            <person name="Becker A."/>
            <person name="Abrahante J.E."/>
            <person name="Garbe J."/>
            <person name="Badalamenti J.P."/>
            <person name="Herman A."/>
            <person name="Mangelson H."/>
            <person name="Liachko I."/>
            <person name="Sullivan S."/>
            <person name="Sone E.D."/>
            <person name="Koren S."/>
            <person name="Silverstein K.A.T."/>
            <person name="Beckman K.B."/>
            <person name="Gohl D.M."/>
        </authorList>
    </citation>
    <scope>NUCLEOTIDE SEQUENCE</scope>
    <source>
        <strain evidence="2">Duluth1</strain>
        <tissue evidence="2">Whole animal</tissue>
    </source>
</reference>
<evidence type="ECO:0000313" key="3">
    <source>
        <dbReference type="Proteomes" id="UP000828390"/>
    </source>
</evidence>
<dbReference type="Proteomes" id="UP000828390">
    <property type="component" value="Unassembled WGS sequence"/>
</dbReference>
<keyword evidence="3" id="KW-1185">Reference proteome</keyword>
<reference evidence="2" key="2">
    <citation type="submission" date="2020-11" db="EMBL/GenBank/DDBJ databases">
        <authorList>
            <person name="McCartney M.A."/>
            <person name="Auch B."/>
            <person name="Kono T."/>
            <person name="Mallez S."/>
            <person name="Becker A."/>
            <person name="Gohl D.M."/>
            <person name="Silverstein K.A.T."/>
            <person name="Koren S."/>
            <person name="Bechman K.B."/>
            <person name="Herman A."/>
            <person name="Abrahante J.E."/>
            <person name="Garbe J."/>
        </authorList>
    </citation>
    <scope>NUCLEOTIDE SEQUENCE</scope>
    <source>
        <strain evidence="2">Duluth1</strain>
        <tissue evidence="2">Whole animal</tissue>
    </source>
</reference>
<proteinExistence type="predicted"/>
<name>A0A9D4G630_DREPO</name>
<organism evidence="2 3">
    <name type="scientific">Dreissena polymorpha</name>
    <name type="common">Zebra mussel</name>
    <name type="synonym">Mytilus polymorpha</name>
    <dbReference type="NCBI Taxonomy" id="45954"/>
    <lineage>
        <taxon>Eukaryota</taxon>
        <taxon>Metazoa</taxon>
        <taxon>Spiralia</taxon>
        <taxon>Lophotrochozoa</taxon>
        <taxon>Mollusca</taxon>
        <taxon>Bivalvia</taxon>
        <taxon>Autobranchia</taxon>
        <taxon>Heteroconchia</taxon>
        <taxon>Euheterodonta</taxon>
        <taxon>Imparidentia</taxon>
        <taxon>Neoheterodontei</taxon>
        <taxon>Myida</taxon>
        <taxon>Dreissenoidea</taxon>
        <taxon>Dreissenidae</taxon>
        <taxon>Dreissena</taxon>
    </lineage>
</organism>
<protein>
    <recommendedName>
        <fullName evidence="1">ATP-grasp fold succinyl-CoA synthetase-type domain-containing protein</fullName>
    </recommendedName>
</protein>
<dbReference type="AlphaFoldDB" id="A0A9D4G630"/>